<dbReference type="EMBL" id="QFQB01000089">
    <property type="protein sequence ID" value="PZQ44513.1"/>
    <property type="molecule type" value="Genomic_DNA"/>
</dbReference>
<organism evidence="2 3">
    <name type="scientific">Micavibrio aeruginosavorus</name>
    <dbReference type="NCBI Taxonomy" id="349221"/>
    <lineage>
        <taxon>Bacteria</taxon>
        <taxon>Pseudomonadati</taxon>
        <taxon>Bdellovibrionota</taxon>
        <taxon>Bdellovibrionia</taxon>
        <taxon>Bdellovibrionales</taxon>
        <taxon>Pseudobdellovibrionaceae</taxon>
        <taxon>Micavibrio</taxon>
    </lineage>
</organism>
<feature type="transmembrane region" description="Helical" evidence="1">
    <location>
        <begin position="49"/>
        <end position="73"/>
    </location>
</feature>
<reference evidence="2 3" key="1">
    <citation type="submission" date="2017-08" db="EMBL/GenBank/DDBJ databases">
        <title>Infants hospitalized years apart are colonized by the same room-sourced microbial strains.</title>
        <authorList>
            <person name="Brooks B."/>
            <person name="Olm M.R."/>
            <person name="Firek B.A."/>
            <person name="Baker R."/>
            <person name="Thomas B.C."/>
            <person name="Morowitz M.J."/>
            <person name="Banfield J.F."/>
        </authorList>
    </citation>
    <scope>NUCLEOTIDE SEQUENCE [LARGE SCALE GENOMIC DNA]</scope>
    <source>
        <strain evidence="2">S2_005_002_R2_29</strain>
    </source>
</reference>
<dbReference type="AlphaFoldDB" id="A0A2W5PPT6"/>
<evidence type="ECO:0000313" key="2">
    <source>
        <dbReference type="EMBL" id="PZQ44513.1"/>
    </source>
</evidence>
<sequence length="167" mass="18876">MTKTYNYQSKIVPTLLGLILFGAMSWFFISRGMNHEAFDYKGAHFEADAAIYIHYGFGVLCTVFTLMSLYALFQRFAGEPKVIEVTATEIILPKLLLADKKVLRFADISSVKETAIKKQRILEIKAAQEKGSVSSALLTKEEYEEIKQTILEKSSVNQQRPNSVVRT</sequence>
<evidence type="ECO:0000313" key="3">
    <source>
        <dbReference type="Proteomes" id="UP000249417"/>
    </source>
</evidence>
<gene>
    <name evidence="2" type="ORF">DI551_09970</name>
</gene>
<dbReference type="Proteomes" id="UP000249417">
    <property type="component" value="Unassembled WGS sequence"/>
</dbReference>
<protein>
    <submittedName>
        <fullName evidence="2">Uncharacterized protein</fullName>
    </submittedName>
</protein>
<accession>A0A2W5PPT6</accession>
<keyword evidence="1" id="KW-0812">Transmembrane</keyword>
<comment type="caution">
    <text evidence="2">The sequence shown here is derived from an EMBL/GenBank/DDBJ whole genome shotgun (WGS) entry which is preliminary data.</text>
</comment>
<keyword evidence="1" id="KW-1133">Transmembrane helix</keyword>
<feature type="transmembrane region" description="Helical" evidence="1">
    <location>
        <begin position="12"/>
        <end position="29"/>
    </location>
</feature>
<name>A0A2W5PPT6_9BACT</name>
<evidence type="ECO:0000256" key="1">
    <source>
        <dbReference type="SAM" id="Phobius"/>
    </source>
</evidence>
<keyword evidence="1" id="KW-0472">Membrane</keyword>
<proteinExistence type="predicted"/>